<dbReference type="RefSeq" id="WP_052240486.1">
    <property type="nucleotide sequence ID" value="NZ_CP047385.1"/>
</dbReference>
<organism evidence="7 8">
    <name type="scientific">Pandoraea fibrosis</name>
    <dbReference type="NCBI Taxonomy" id="1891094"/>
    <lineage>
        <taxon>Bacteria</taxon>
        <taxon>Pseudomonadati</taxon>
        <taxon>Pseudomonadota</taxon>
        <taxon>Betaproteobacteria</taxon>
        <taxon>Burkholderiales</taxon>
        <taxon>Burkholderiaceae</taxon>
        <taxon>Pandoraea</taxon>
    </lineage>
</organism>
<protein>
    <submittedName>
        <fullName evidence="7">LysR family transcriptional regulator</fullName>
    </submittedName>
</protein>
<dbReference type="InterPro" id="IPR000847">
    <property type="entry name" value="LysR_HTH_N"/>
</dbReference>
<evidence type="ECO:0000256" key="5">
    <source>
        <dbReference type="SAM" id="MobiDB-lite"/>
    </source>
</evidence>
<reference evidence="7 8" key="1">
    <citation type="journal article" date="2015" name="Genome Announc.">
        <title>Genome Sequences of Two Pandoraea pnomenusa Isolates Recovered 11 Months Apart from a Cystic Fibrosis Patient.</title>
        <authorList>
            <person name="Ee R."/>
            <person name="Ambrose M."/>
            <person name="Lazenby J."/>
            <person name="Williams P."/>
            <person name="Chan K.G."/>
            <person name="Roddam L."/>
        </authorList>
    </citation>
    <scope>NUCLEOTIDE SEQUENCE [LARGE SCALE GENOMIC DNA]</scope>
    <source>
        <strain evidence="7 8">6399</strain>
    </source>
</reference>
<proteinExistence type="inferred from homology"/>
<keyword evidence="3" id="KW-0238">DNA-binding</keyword>
<keyword evidence="4" id="KW-0804">Transcription</keyword>
<gene>
    <name evidence="7" type="ORF">PI93_009400</name>
</gene>
<evidence type="ECO:0000256" key="1">
    <source>
        <dbReference type="ARBA" id="ARBA00009437"/>
    </source>
</evidence>
<keyword evidence="2" id="KW-0805">Transcription regulation</keyword>
<feature type="compositionally biased region" description="Low complexity" evidence="5">
    <location>
        <begin position="315"/>
        <end position="330"/>
    </location>
</feature>
<name>A0ABX6HPL6_9BURK</name>
<dbReference type="Proteomes" id="UP000035080">
    <property type="component" value="Chromosome"/>
</dbReference>
<comment type="similarity">
    <text evidence="1">Belongs to the LysR transcriptional regulatory family.</text>
</comment>
<evidence type="ECO:0000259" key="6">
    <source>
        <dbReference type="PROSITE" id="PS50931"/>
    </source>
</evidence>
<dbReference type="PROSITE" id="PS50931">
    <property type="entry name" value="HTH_LYSR"/>
    <property type="match status" value="1"/>
</dbReference>
<dbReference type="SUPFAM" id="SSF53850">
    <property type="entry name" value="Periplasmic binding protein-like II"/>
    <property type="match status" value="1"/>
</dbReference>
<accession>A0ABX6HPL6</accession>
<dbReference type="InterPro" id="IPR036388">
    <property type="entry name" value="WH-like_DNA-bd_sf"/>
</dbReference>
<dbReference type="PANTHER" id="PTHR30118:SF6">
    <property type="entry name" value="HTH-TYPE TRANSCRIPTIONAL REGULATOR LEUO"/>
    <property type="match status" value="1"/>
</dbReference>
<dbReference type="InterPro" id="IPR050389">
    <property type="entry name" value="LysR-type_TF"/>
</dbReference>
<dbReference type="InterPro" id="IPR036390">
    <property type="entry name" value="WH_DNA-bd_sf"/>
</dbReference>
<dbReference type="Gene3D" id="1.10.10.10">
    <property type="entry name" value="Winged helix-like DNA-binding domain superfamily/Winged helix DNA-binding domain"/>
    <property type="match status" value="1"/>
</dbReference>
<evidence type="ECO:0000256" key="2">
    <source>
        <dbReference type="ARBA" id="ARBA00023015"/>
    </source>
</evidence>
<dbReference type="SUPFAM" id="SSF46785">
    <property type="entry name" value="Winged helix' DNA-binding domain"/>
    <property type="match status" value="1"/>
</dbReference>
<dbReference type="InterPro" id="IPR037416">
    <property type="entry name" value="NodD_PBP2"/>
</dbReference>
<evidence type="ECO:0000313" key="8">
    <source>
        <dbReference type="Proteomes" id="UP000035080"/>
    </source>
</evidence>
<evidence type="ECO:0000313" key="7">
    <source>
        <dbReference type="EMBL" id="QHF12836.1"/>
    </source>
</evidence>
<dbReference type="Gene3D" id="3.40.190.10">
    <property type="entry name" value="Periplasmic binding protein-like II"/>
    <property type="match status" value="2"/>
</dbReference>
<dbReference type="InterPro" id="IPR005119">
    <property type="entry name" value="LysR_subst-bd"/>
</dbReference>
<dbReference type="EMBL" id="CP047385">
    <property type="protein sequence ID" value="QHF12836.1"/>
    <property type="molecule type" value="Genomic_DNA"/>
</dbReference>
<sequence>MRFNKLDLNQLVVLDALLSTRSVGKAAERLFLSQPATSCSLARLREYFEDELLVPVGKTQVLTPLAEELTKPVRDVLLQIQTITRARPTFDPATSTRRFTIEASDYVISVFLSEVVKRAATLAPLMQFDLRAISPQTPEHLESGEAELLIAPEFARVAGHPAEPLFEDTFSCLVCAESGKAGDSLTEDEYFDAAHVGVEWGGGRRITFDARMLSTSKRARRQTVIAPTFTLVPALLVGTSRIATLPSRLAHQMAQRFPLRVLECPIKIRAFVENLQWHKYQERDPAISWLRSLFRETAQCLPAVSGHGEKEADKSSAASRANRANRGSGAKVKPTKVASSPTASKRRRASDTEGTVSEK</sequence>
<evidence type="ECO:0000256" key="4">
    <source>
        <dbReference type="ARBA" id="ARBA00023163"/>
    </source>
</evidence>
<keyword evidence="8" id="KW-1185">Reference proteome</keyword>
<feature type="region of interest" description="Disordered" evidence="5">
    <location>
        <begin position="305"/>
        <end position="359"/>
    </location>
</feature>
<dbReference type="PANTHER" id="PTHR30118">
    <property type="entry name" value="HTH-TYPE TRANSCRIPTIONAL REGULATOR LEUO-RELATED"/>
    <property type="match status" value="1"/>
</dbReference>
<feature type="domain" description="HTH lysR-type" evidence="6">
    <location>
        <begin position="6"/>
        <end position="63"/>
    </location>
</feature>
<dbReference type="CDD" id="cd08462">
    <property type="entry name" value="PBP2_NodD"/>
    <property type="match status" value="1"/>
</dbReference>
<dbReference type="Pfam" id="PF00126">
    <property type="entry name" value="HTH_1"/>
    <property type="match status" value="1"/>
</dbReference>
<dbReference type="Pfam" id="PF03466">
    <property type="entry name" value="LysR_substrate"/>
    <property type="match status" value="1"/>
</dbReference>
<evidence type="ECO:0000256" key="3">
    <source>
        <dbReference type="ARBA" id="ARBA00023125"/>
    </source>
</evidence>